<feature type="transmembrane region" description="Helical" evidence="1">
    <location>
        <begin position="56"/>
        <end position="78"/>
    </location>
</feature>
<dbReference type="HOGENOM" id="CLU_2567594_0_0_6"/>
<reference evidence="2 3" key="1">
    <citation type="journal article" date="2008" name="J. Bacteriol.">
        <title>Insights into plant cell wall degradation from the genome sequence of the soil bacterium Cellvibrio japonicus.</title>
        <authorList>
            <person name="Deboy R.T."/>
            <person name="Mongodin E.F."/>
            <person name="Fouts D.E."/>
            <person name="Tailford L.E."/>
            <person name="Khouri H."/>
            <person name="Emerson J.B."/>
            <person name="Mohamoud Y."/>
            <person name="Watkins K."/>
            <person name="Henrissat B."/>
            <person name="Gilbert H.J."/>
            <person name="Nelson K.E."/>
        </authorList>
    </citation>
    <scope>NUCLEOTIDE SEQUENCE [LARGE SCALE GENOMIC DNA]</scope>
    <source>
        <strain evidence="2 3">Ueda107</strain>
    </source>
</reference>
<gene>
    <name evidence="2" type="ordered locus">CJA_2145</name>
</gene>
<sequence length="88" mass="9537">MVARMFNPISYILRSNSPRGIKVIALSLLVVLVSAAPIMFYIVLGPEDGNPIGLGLLFAFGALVGHVGFVAGMLLLIWDNLLNKKNKR</sequence>
<organism evidence="2 3">
    <name type="scientific">Cellvibrio japonicus (strain Ueda107)</name>
    <name type="common">Pseudomonas fluorescens subsp. cellulosa</name>
    <dbReference type="NCBI Taxonomy" id="498211"/>
    <lineage>
        <taxon>Bacteria</taxon>
        <taxon>Pseudomonadati</taxon>
        <taxon>Pseudomonadota</taxon>
        <taxon>Gammaproteobacteria</taxon>
        <taxon>Cellvibrionales</taxon>
        <taxon>Cellvibrionaceae</taxon>
        <taxon>Cellvibrio</taxon>
    </lineage>
</organism>
<dbReference type="eggNOG" id="ENOG5033AVI">
    <property type="taxonomic scope" value="Bacteria"/>
</dbReference>
<evidence type="ECO:0000256" key="1">
    <source>
        <dbReference type="SAM" id="Phobius"/>
    </source>
</evidence>
<keyword evidence="1" id="KW-1133">Transmembrane helix</keyword>
<proteinExistence type="predicted"/>
<dbReference type="Proteomes" id="UP000001036">
    <property type="component" value="Chromosome"/>
</dbReference>
<dbReference type="AlphaFoldDB" id="B3PIK5"/>
<name>B3PIK5_CELJU</name>
<evidence type="ECO:0000313" key="2">
    <source>
        <dbReference type="EMBL" id="ACE85425.1"/>
    </source>
</evidence>
<keyword evidence="1" id="KW-0472">Membrane</keyword>
<protein>
    <submittedName>
        <fullName evidence="2">Uncharacterized protein</fullName>
    </submittedName>
</protein>
<feature type="transmembrane region" description="Helical" evidence="1">
    <location>
        <begin position="21"/>
        <end position="44"/>
    </location>
</feature>
<dbReference type="KEGG" id="cja:CJA_2145"/>
<keyword evidence="3" id="KW-1185">Reference proteome</keyword>
<dbReference type="EMBL" id="CP000934">
    <property type="protein sequence ID" value="ACE85425.1"/>
    <property type="molecule type" value="Genomic_DNA"/>
</dbReference>
<dbReference type="STRING" id="498211.CJA_2145"/>
<evidence type="ECO:0000313" key="3">
    <source>
        <dbReference type="Proteomes" id="UP000001036"/>
    </source>
</evidence>
<accession>B3PIK5</accession>
<keyword evidence="1" id="KW-0812">Transmembrane</keyword>